<evidence type="ECO:0000313" key="4">
    <source>
        <dbReference type="EMBL" id="TDL12366.1"/>
    </source>
</evidence>
<feature type="domain" description="Glycosyltransferase subfamily 4-like N-terminal" evidence="3">
    <location>
        <begin position="86"/>
        <end position="203"/>
    </location>
</feature>
<sequence>MTIADHQPQGSFVVRRRLVARAEEVHSARLRVVPAWYTFHSNSSRQRRENPPCRKDCVNLIRVASVPAAHPYITATVDTTLLTLLPDPVPPGASQPAQWWPPRWLDPRYVRARITEIDVLHVHFGFESIEYDDLVAVTDVLAAHGVPLVVTVHDLANPHLDDQAGHLEKLGMLVHRAHVVVTLTDGAARQIRDRWGVSATVLPHPHLLPIDEVGPPRTQRTLPVVAVHAKSLRANIDPWPVIDALVANHPPGQHVSLRLDLDDNAPRSPRAGAQLPGRLAAYRDRGVDVRIHPPFTDDQLVSYLRDIDILVLPYRFGTHSGWVEICHDSGVIPVVPDCGQFHHQQPCHTFGFGVGRFDEASLLAAVDGATRQIDARPDDDLARRRARARQRDLVRRDTTELYRRLRETARTA</sequence>
<gene>
    <name evidence="4" type="ORF">EUA04_05260</name>
</gene>
<name>A0A4R5XCN1_9MYCO</name>
<dbReference type="Gene3D" id="3.40.50.2000">
    <property type="entry name" value="Glycogen Phosphorylase B"/>
    <property type="match status" value="1"/>
</dbReference>
<dbReference type="SUPFAM" id="SSF53756">
    <property type="entry name" value="UDP-Glycosyltransferase/glycogen phosphorylase"/>
    <property type="match status" value="1"/>
</dbReference>
<dbReference type="EMBL" id="SDLP01000001">
    <property type="protein sequence ID" value="TDL12366.1"/>
    <property type="molecule type" value="Genomic_DNA"/>
</dbReference>
<accession>A0A4R5XCN1</accession>
<protein>
    <recommendedName>
        <fullName evidence="3">Glycosyltransferase subfamily 4-like N-terminal domain-containing protein</fullName>
    </recommendedName>
</protein>
<keyword evidence="1" id="KW-0328">Glycosyltransferase</keyword>
<dbReference type="Pfam" id="PF13439">
    <property type="entry name" value="Glyco_transf_4"/>
    <property type="match status" value="1"/>
</dbReference>
<dbReference type="InterPro" id="IPR028098">
    <property type="entry name" value="Glyco_trans_4-like_N"/>
</dbReference>
<keyword evidence="2" id="KW-0808">Transferase</keyword>
<dbReference type="GO" id="GO:0016757">
    <property type="term" value="F:glycosyltransferase activity"/>
    <property type="evidence" value="ECO:0007669"/>
    <property type="project" value="UniProtKB-KW"/>
</dbReference>
<evidence type="ECO:0000256" key="1">
    <source>
        <dbReference type="ARBA" id="ARBA00022676"/>
    </source>
</evidence>
<evidence type="ECO:0000256" key="2">
    <source>
        <dbReference type="ARBA" id="ARBA00022679"/>
    </source>
</evidence>
<organism evidence="4 5">
    <name type="scientific">Mycolicibacterium obuense</name>
    <dbReference type="NCBI Taxonomy" id="1807"/>
    <lineage>
        <taxon>Bacteria</taxon>
        <taxon>Bacillati</taxon>
        <taxon>Actinomycetota</taxon>
        <taxon>Actinomycetes</taxon>
        <taxon>Mycobacteriales</taxon>
        <taxon>Mycobacteriaceae</taxon>
        <taxon>Mycolicibacterium</taxon>
    </lineage>
</organism>
<dbReference type="AlphaFoldDB" id="A0A4R5XCN1"/>
<reference evidence="4 5" key="1">
    <citation type="submission" date="2019-01" db="EMBL/GenBank/DDBJ databases">
        <title>High-quality-draft genome sequences of five non-tuberculosis mycobacteriaceae isolated from a nosocomial environment.</title>
        <authorList>
            <person name="Tiago I."/>
            <person name="Alarico S."/>
            <person name="Pereira S.G."/>
            <person name="Coelho C."/>
            <person name="Maranha A."/>
            <person name="Empadinhas N."/>
        </authorList>
    </citation>
    <scope>NUCLEOTIDE SEQUENCE [LARGE SCALE GENOMIC DNA]</scope>
    <source>
        <strain evidence="4 5">22DIII</strain>
    </source>
</reference>
<evidence type="ECO:0000259" key="3">
    <source>
        <dbReference type="Pfam" id="PF13439"/>
    </source>
</evidence>
<dbReference type="Proteomes" id="UP000294952">
    <property type="component" value="Unassembled WGS sequence"/>
</dbReference>
<evidence type="ECO:0000313" key="5">
    <source>
        <dbReference type="Proteomes" id="UP000294952"/>
    </source>
</evidence>
<comment type="caution">
    <text evidence="4">The sequence shown here is derived from an EMBL/GenBank/DDBJ whole genome shotgun (WGS) entry which is preliminary data.</text>
</comment>
<proteinExistence type="predicted"/>